<evidence type="ECO:0000256" key="1">
    <source>
        <dbReference type="SAM" id="Phobius"/>
    </source>
</evidence>
<evidence type="ECO:0000313" key="2">
    <source>
        <dbReference type="EMBL" id="BAL58250.1"/>
    </source>
</evidence>
<keyword evidence="1" id="KW-0812">Transmembrane</keyword>
<sequence>MNALTVALIATVCGTRFPIIAVLGRAAALPVRTLIVHCARVPIVTEGAVLSVQVGALTAAVANVVGALVVIIGAGGPIRFKPIRRTGGAVACAILSHVALACRLATHCTTRSKFALGCAAGPRLPVIIRSKVALLSAFYLTIPTNG</sequence>
<gene>
    <name evidence="2" type="ORF">HGMM_F55E10C12</name>
</gene>
<feature type="transmembrane region" description="Helical" evidence="1">
    <location>
        <begin position="50"/>
        <end position="75"/>
    </location>
</feature>
<accession>H5SQ14</accession>
<keyword evidence="1" id="KW-1133">Transmembrane helix</keyword>
<organism evidence="2">
    <name type="scientific">uncultured Acidobacteriota bacterium</name>
    <dbReference type="NCBI Taxonomy" id="171953"/>
    <lineage>
        <taxon>Bacteria</taxon>
        <taxon>Pseudomonadati</taxon>
        <taxon>Acidobacteriota</taxon>
        <taxon>environmental samples</taxon>
    </lineage>
</organism>
<protein>
    <submittedName>
        <fullName evidence="2">Uncharacterized protein</fullName>
    </submittedName>
</protein>
<proteinExistence type="predicted"/>
<reference evidence="2" key="2">
    <citation type="journal article" date="2012" name="PLoS ONE">
        <title>A Deeply Branching Thermophilic Bacterium with an Ancient Acetyl-CoA Pathway Dominates a Subsurface Ecosystem.</title>
        <authorList>
            <person name="Takami H."/>
            <person name="Noguchi H."/>
            <person name="Takaki Y."/>
            <person name="Uchiyama I."/>
            <person name="Toyoda A."/>
            <person name="Nishi S."/>
            <person name="Chee G.-J."/>
            <person name="Arai W."/>
            <person name="Nunoura T."/>
            <person name="Itoh T."/>
            <person name="Hattori M."/>
            <person name="Takai K."/>
        </authorList>
    </citation>
    <scope>NUCLEOTIDE SEQUENCE</scope>
</reference>
<name>H5SQ14_9BACT</name>
<dbReference type="AlphaFoldDB" id="H5SQ14"/>
<keyword evidence="1" id="KW-0472">Membrane</keyword>
<dbReference type="EMBL" id="AP011798">
    <property type="protein sequence ID" value="BAL58250.1"/>
    <property type="molecule type" value="Genomic_DNA"/>
</dbReference>
<reference evidence="2" key="1">
    <citation type="journal article" date="2005" name="Environ. Microbiol.">
        <title>Genetic and functional properties of uncultivated thermophilic crenarchaeotes from a subsurface gold mine as revealed by analysis of genome fragments.</title>
        <authorList>
            <person name="Nunoura T."/>
            <person name="Hirayama H."/>
            <person name="Takami H."/>
            <person name="Oida H."/>
            <person name="Nishi S."/>
            <person name="Shimamura S."/>
            <person name="Suzuki Y."/>
            <person name="Inagaki F."/>
            <person name="Takai K."/>
            <person name="Nealson K.H."/>
            <person name="Horikoshi K."/>
        </authorList>
    </citation>
    <scope>NUCLEOTIDE SEQUENCE</scope>
</reference>